<gene>
    <name evidence="2" type="ORF">FNU76_10490</name>
</gene>
<dbReference type="Proteomes" id="UP000317550">
    <property type="component" value="Chromosome"/>
</dbReference>
<dbReference type="KEGG" id="cari:FNU76_10490"/>
<accession>A0A516SF19</accession>
<dbReference type="PANTHER" id="PTHR33303">
    <property type="entry name" value="CYTOPLASMIC PROTEIN-RELATED"/>
    <property type="match status" value="1"/>
</dbReference>
<reference evidence="3" key="1">
    <citation type="submission" date="2019-07" db="EMBL/GenBank/DDBJ databases">
        <title>Chitinimonas sp. nov., isolated from Ny-Alesund, arctica soil.</title>
        <authorList>
            <person name="Xu Q."/>
            <person name="Peng F."/>
        </authorList>
    </citation>
    <scope>NUCLEOTIDE SEQUENCE [LARGE SCALE GENOMIC DNA]</scope>
    <source>
        <strain evidence="3">R3-44</strain>
    </source>
</reference>
<evidence type="ECO:0000313" key="3">
    <source>
        <dbReference type="Proteomes" id="UP000317550"/>
    </source>
</evidence>
<evidence type="ECO:0000259" key="1">
    <source>
        <dbReference type="SMART" id="SM00881"/>
    </source>
</evidence>
<keyword evidence="3" id="KW-1185">Reference proteome</keyword>
<dbReference type="RefSeq" id="WP_144278151.1">
    <property type="nucleotide sequence ID" value="NZ_CP041730.1"/>
</dbReference>
<dbReference type="SMART" id="SM00881">
    <property type="entry name" value="CoA_binding"/>
    <property type="match status" value="1"/>
</dbReference>
<feature type="domain" description="CoA-binding" evidence="1">
    <location>
        <begin position="13"/>
        <end position="106"/>
    </location>
</feature>
<dbReference type="InterPro" id="IPR003781">
    <property type="entry name" value="CoA-bd"/>
</dbReference>
<evidence type="ECO:0000313" key="2">
    <source>
        <dbReference type="EMBL" id="QDQ26757.1"/>
    </source>
</evidence>
<dbReference type="AlphaFoldDB" id="A0A516SF19"/>
<dbReference type="Gene3D" id="3.40.50.720">
    <property type="entry name" value="NAD(P)-binding Rossmann-like Domain"/>
    <property type="match status" value="1"/>
</dbReference>
<protein>
    <submittedName>
        <fullName evidence="2">CoA-binding protein</fullName>
    </submittedName>
</protein>
<dbReference type="SUPFAM" id="SSF51735">
    <property type="entry name" value="NAD(P)-binding Rossmann-fold domains"/>
    <property type="match status" value="1"/>
</dbReference>
<sequence>MFTNPSDQELRQLLRHTRRIAVVGLSPNTSRPSYRVSRQMQRWGFEIVPVRPLVDQVLGQPAHGRLEDVPGPIDLVNVFRTAAEVDAIVTSAIALKVPAIWIQQGIVNEAAALRARAAGIVTVMDRCIMVEYARLGLESDGSGADR</sequence>
<dbReference type="InterPro" id="IPR036291">
    <property type="entry name" value="NAD(P)-bd_dom_sf"/>
</dbReference>
<dbReference type="Pfam" id="PF13380">
    <property type="entry name" value="CoA_binding_2"/>
    <property type="match status" value="1"/>
</dbReference>
<dbReference type="OrthoDB" id="9804695at2"/>
<organism evidence="2 3">
    <name type="scientific">Chitinimonas arctica</name>
    <dbReference type="NCBI Taxonomy" id="2594795"/>
    <lineage>
        <taxon>Bacteria</taxon>
        <taxon>Pseudomonadati</taxon>
        <taxon>Pseudomonadota</taxon>
        <taxon>Betaproteobacteria</taxon>
        <taxon>Neisseriales</taxon>
        <taxon>Chitinibacteraceae</taxon>
        <taxon>Chitinimonas</taxon>
    </lineage>
</organism>
<dbReference type="PANTHER" id="PTHR33303:SF2">
    <property type="entry name" value="COA-BINDING DOMAIN-CONTAINING PROTEIN"/>
    <property type="match status" value="1"/>
</dbReference>
<name>A0A516SF19_9NEIS</name>
<proteinExistence type="predicted"/>
<dbReference type="EMBL" id="CP041730">
    <property type="protein sequence ID" value="QDQ26757.1"/>
    <property type="molecule type" value="Genomic_DNA"/>
</dbReference>